<dbReference type="KEGG" id="mlac:CP520_01765"/>
<dbReference type="CDD" id="cd00165">
    <property type="entry name" value="S4"/>
    <property type="match status" value="1"/>
</dbReference>
<dbReference type="EC" id="5.4.99.-" evidence="5"/>
<dbReference type="PANTHER" id="PTHR21600">
    <property type="entry name" value="MITOCHONDRIAL RNA PSEUDOURIDINE SYNTHASE"/>
    <property type="match status" value="1"/>
</dbReference>
<dbReference type="SUPFAM" id="SSF55120">
    <property type="entry name" value="Pseudouridine synthase"/>
    <property type="match status" value="1"/>
</dbReference>
<dbReference type="AlphaFoldDB" id="A0A291IS07"/>
<dbReference type="GO" id="GO:0003723">
    <property type="term" value="F:RNA binding"/>
    <property type="evidence" value="ECO:0007669"/>
    <property type="project" value="UniProtKB-KW"/>
</dbReference>
<dbReference type="PROSITE" id="PS50889">
    <property type="entry name" value="S4"/>
    <property type="match status" value="1"/>
</dbReference>
<dbReference type="NCBIfam" id="TIGR00005">
    <property type="entry name" value="rluA_subfam"/>
    <property type="match status" value="1"/>
</dbReference>
<evidence type="ECO:0000256" key="3">
    <source>
        <dbReference type="ARBA" id="ARBA00022884"/>
    </source>
</evidence>
<evidence type="ECO:0000256" key="2">
    <source>
        <dbReference type="ARBA" id="ARBA00010876"/>
    </source>
</evidence>
<dbReference type="GO" id="GO:0000455">
    <property type="term" value="P:enzyme-directed rRNA pseudouridine synthesis"/>
    <property type="evidence" value="ECO:0007669"/>
    <property type="project" value="TreeGrafter"/>
</dbReference>
<reference evidence="6 7" key="1">
    <citation type="submission" date="2017-09" db="EMBL/GenBank/DDBJ databases">
        <title>SPAdes assembly of the Mesoplasma lactucae genome.</title>
        <authorList>
            <person name="Knight T.F."/>
            <person name="Rubinstein R."/>
            <person name="Citino T."/>
        </authorList>
    </citation>
    <scope>NUCLEOTIDE SEQUENCE [LARGE SCALE GENOMIC DNA]</scope>
    <source>
        <strain evidence="6 7">831-C4</strain>
    </source>
</reference>
<dbReference type="InterPro" id="IPR006225">
    <property type="entry name" value="PsdUridine_synth_RluC/D"/>
</dbReference>
<evidence type="ECO:0000256" key="1">
    <source>
        <dbReference type="ARBA" id="ARBA00000073"/>
    </source>
</evidence>
<dbReference type="FunFam" id="3.30.2350.10:FF:000006">
    <property type="entry name" value="Pseudouridine synthase"/>
    <property type="match status" value="1"/>
</dbReference>
<name>A0A291IS07_9MOLU</name>
<evidence type="ECO:0000256" key="4">
    <source>
        <dbReference type="ARBA" id="ARBA00023235"/>
    </source>
</evidence>
<protein>
    <recommendedName>
        <fullName evidence="5">Pseudouridine synthase</fullName>
        <ecNumber evidence="5">5.4.99.-</ecNumber>
    </recommendedName>
</protein>
<dbReference type="Gene3D" id="3.10.290.10">
    <property type="entry name" value="RNA-binding S4 domain"/>
    <property type="match status" value="1"/>
</dbReference>
<keyword evidence="7" id="KW-1185">Reference proteome</keyword>
<evidence type="ECO:0000313" key="6">
    <source>
        <dbReference type="EMBL" id="ATG97477.1"/>
    </source>
</evidence>
<comment type="similarity">
    <text evidence="2 5">Belongs to the pseudouridine synthase RluA family.</text>
</comment>
<dbReference type="SUPFAM" id="SSF55174">
    <property type="entry name" value="Alpha-L RNA-binding motif"/>
    <property type="match status" value="1"/>
</dbReference>
<dbReference type="CDD" id="cd02869">
    <property type="entry name" value="PseudoU_synth_RluA_like"/>
    <property type="match status" value="1"/>
</dbReference>
<dbReference type="GO" id="GO:0120159">
    <property type="term" value="F:rRNA pseudouridine synthase activity"/>
    <property type="evidence" value="ECO:0007669"/>
    <property type="project" value="UniProtKB-ARBA"/>
</dbReference>
<dbReference type="Pfam" id="PF00849">
    <property type="entry name" value="PseudoU_synth_2"/>
    <property type="match status" value="1"/>
</dbReference>
<keyword evidence="3" id="KW-0694">RNA-binding</keyword>
<dbReference type="PANTHER" id="PTHR21600:SF44">
    <property type="entry name" value="RIBOSOMAL LARGE SUBUNIT PSEUDOURIDINE SYNTHASE D"/>
    <property type="match status" value="1"/>
</dbReference>
<dbReference type="EMBL" id="CP023668">
    <property type="protein sequence ID" value="ATG97477.1"/>
    <property type="molecule type" value="Genomic_DNA"/>
</dbReference>
<comment type="function">
    <text evidence="5">Responsible for synthesis of pseudouridine from uracil.</text>
</comment>
<dbReference type="Proteomes" id="UP000232227">
    <property type="component" value="Chromosome"/>
</dbReference>
<evidence type="ECO:0000256" key="5">
    <source>
        <dbReference type="RuleBase" id="RU362028"/>
    </source>
</evidence>
<evidence type="ECO:0000313" key="7">
    <source>
        <dbReference type="Proteomes" id="UP000232227"/>
    </source>
</evidence>
<organism evidence="6 7">
    <name type="scientific">Mesoplasma lactucae ATCC 49193</name>
    <dbReference type="NCBI Taxonomy" id="81460"/>
    <lineage>
        <taxon>Bacteria</taxon>
        <taxon>Bacillati</taxon>
        <taxon>Mycoplasmatota</taxon>
        <taxon>Mollicutes</taxon>
        <taxon>Entomoplasmatales</taxon>
        <taxon>Entomoplasmataceae</taxon>
        <taxon>Mesoplasma</taxon>
    </lineage>
</organism>
<dbReference type="InterPro" id="IPR050188">
    <property type="entry name" value="RluA_PseudoU_synthase"/>
</dbReference>
<dbReference type="InterPro" id="IPR002942">
    <property type="entry name" value="S4_RNA-bd"/>
</dbReference>
<dbReference type="InterPro" id="IPR036986">
    <property type="entry name" value="S4_RNA-bd_sf"/>
</dbReference>
<dbReference type="Pfam" id="PF01479">
    <property type="entry name" value="S4"/>
    <property type="match status" value="1"/>
</dbReference>
<dbReference type="InterPro" id="IPR006145">
    <property type="entry name" value="PsdUridine_synth_RsuA/RluA"/>
</dbReference>
<keyword evidence="4 5" id="KW-0413">Isomerase</keyword>
<proteinExistence type="inferred from homology"/>
<dbReference type="PROSITE" id="PS01129">
    <property type="entry name" value="PSI_RLU"/>
    <property type="match status" value="1"/>
</dbReference>
<dbReference type="Gene3D" id="3.30.2350.10">
    <property type="entry name" value="Pseudouridine synthase"/>
    <property type="match status" value="1"/>
</dbReference>
<accession>A0A291IS07</accession>
<dbReference type="InterPro" id="IPR006224">
    <property type="entry name" value="PsdUridine_synth_RluA-like_CS"/>
</dbReference>
<dbReference type="SMART" id="SM00363">
    <property type="entry name" value="S4"/>
    <property type="match status" value="1"/>
</dbReference>
<dbReference type="RefSeq" id="WP_096862765.1">
    <property type="nucleotide sequence ID" value="NZ_CP023668.1"/>
</dbReference>
<sequence length="307" mass="34884">MEKVIKVEGLNKEERIDKFLVDNLKTEFDFSRSYVKKMIDNGNVMVNGETANPNFKVKNDDEITITIPEIASSEIVAEDIPLNIVYEDDDILVVDKPNDMVVHPAPGNYSGTMVNALMHHVKDLSGIGGVERPGIVHRIDKQTTGLLIVAKTDRAHKKLTEMLKNNEIEKEYIALVAGEIDPDEAIIDAPIGRSETDRKKMMVTGKNSKPAVTRFKVMERFNNATEVSVKIDTGRTHQIRVHFKYINHPVLNDPQYGRMREKATDYGQYLHAHKLTFNHPVTGEKMEFTSELPQEFKTKIEELRKGE</sequence>
<comment type="catalytic activity">
    <reaction evidence="1 5">
        <text>a uridine in RNA = a pseudouridine in RNA</text>
        <dbReference type="Rhea" id="RHEA:48348"/>
        <dbReference type="Rhea" id="RHEA-COMP:12068"/>
        <dbReference type="Rhea" id="RHEA-COMP:12069"/>
        <dbReference type="ChEBI" id="CHEBI:65314"/>
        <dbReference type="ChEBI" id="CHEBI:65315"/>
    </reaction>
</comment>
<dbReference type="OrthoDB" id="9807829at2"/>
<gene>
    <name evidence="6" type="ORF">CP520_01765</name>
</gene>
<dbReference type="InterPro" id="IPR020103">
    <property type="entry name" value="PsdUridine_synth_cat_dom_sf"/>
</dbReference>